<dbReference type="Proteomes" id="UP001530400">
    <property type="component" value="Unassembled WGS sequence"/>
</dbReference>
<name>A0ABD3NNM8_9STRA</name>
<reference evidence="3 4" key="1">
    <citation type="submission" date="2024-10" db="EMBL/GenBank/DDBJ databases">
        <title>Updated reference genomes for cyclostephanoid diatoms.</title>
        <authorList>
            <person name="Roberts W.R."/>
            <person name="Alverson A.J."/>
        </authorList>
    </citation>
    <scope>NUCLEOTIDE SEQUENCE [LARGE SCALE GENOMIC DNA]</scope>
    <source>
        <strain evidence="3 4">AJA010-31</strain>
    </source>
</reference>
<sequence length="875" mass="95190">MNEHLASEHVQIPGDWEYDGDTGNIVCPDLFSDDEPSTIDHREMIPSADNSLSLDTEDGGFTTITTLLAEGIRSRSTFEVVEIEASSNCASESLQSATNLTSGSGEAALVSSDNSPSFPDGAIVDHPFDEYHQVKARCSDPSNRHPTIVQNEDQDQSVDDESTTLSSLTNNESMFLRWLNPKDRVDMLFDPFRDAMRPPLFEQNNIPSREISGFNRIIVASARNLSSIFRPRPHPEFHFNRPQTAPAISTSSTPENLVITTTHSVTPSLCTSASDNRVASFPSSTQSHGVSQLFNNEVRERYGAAVRSYQLKHPPVALTPPSPDENNKRKRCRLLIMVTCFALMFVAVSIAVAATRKSSNASDEQESNLADKHRQGDGSLPSACCVDDMQSLDQVPVNVDAETSIYEHVEIALPAAGNSTGSSETVEPVDVVVFASSQNEPQPSPTPPTPIASHVATPHVASIDAVSIDAVVLESIEDITEISGSKTEAPTSTISPTRADTIISVVLPQEPIDLLTPIPTEQPTKEPSKKPTHRPTRIKTRRPSNKPTPHPTLKPSIRDIQSIPATSTDRPIYSPSLSPIRFPTFMPSTLEPSINPTKRPSDYPITHEPSYIPSGSPVTSESEHPSDSPITDNPSKHPSEFPVTTEPTDYPSPNPSKQPSEFPATAEPTDFPSHRPVNPPVLDPTYKPTLDPITPPPSNPTPYPTQEPTEYVTTECTDRKFTYNNEGCTNDSAGGDYVVVSQINCTLTTGFNFLELFDCCDEFYGSFDSCVFVDVCGIYTHQPSLKPTLIETMSPLEPTPRPQDDTHGTYDEAALSSTANASSKLAKFAQPTSSPFEFEPSQLSLSFVKLSAKLPVNKSRTGAISSSSSSVELDR</sequence>
<organism evidence="3 4">
    <name type="scientific">Cyclotella atomus</name>
    <dbReference type="NCBI Taxonomy" id="382360"/>
    <lineage>
        <taxon>Eukaryota</taxon>
        <taxon>Sar</taxon>
        <taxon>Stramenopiles</taxon>
        <taxon>Ochrophyta</taxon>
        <taxon>Bacillariophyta</taxon>
        <taxon>Coscinodiscophyceae</taxon>
        <taxon>Thalassiosirophycidae</taxon>
        <taxon>Stephanodiscales</taxon>
        <taxon>Stephanodiscaceae</taxon>
        <taxon>Cyclotella</taxon>
    </lineage>
</organism>
<feature type="transmembrane region" description="Helical" evidence="2">
    <location>
        <begin position="334"/>
        <end position="354"/>
    </location>
</feature>
<keyword evidence="2" id="KW-0472">Membrane</keyword>
<proteinExistence type="predicted"/>
<feature type="region of interest" description="Disordered" evidence="1">
    <location>
        <begin position="357"/>
        <end position="385"/>
    </location>
</feature>
<gene>
    <name evidence="3" type="ORF">ACHAWO_001861</name>
</gene>
<evidence type="ECO:0000313" key="3">
    <source>
        <dbReference type="EMBL" id="KAL3777670.1"/>
    </source>
</evidence>
<feature type="compositionally biased region" description="Pro residues" evidence="1">
    <location>
        <begin position="693"/>
        <end position="705"/>
    </location>
</feature>
<keyword evidence="2" id="KW-0812">Transmembrane</keyword>
<feature type="compositionally biased region" description="Basic residues" evidence="1">
    <location>
        <begin position="530"/>
        <end position="544"/>
    </location>
</feature>
<feature type="region of interest" description="Disordered" evidence="1">
    <location>
        <begin position="515"/>
        <end position="708"/>
    </location>
</feature>
<feature type="compositionally biased region" description="Polar residues" evidence="1">
    <location>
        <begin position="586"/>
        <end position="598"/>
    </location>
</feature>
<evidence type="ECO:0000256" key="2">
    <source>
        <dbReference type="SAM" id="Phobius"/>
    </source>
</evidence>
<dbReference type="AlphaFoldDB" id="A0ABD3NNM8"/>
<comment type="caution">
    <text evidence="3">The sequence shown here is derived from an EMBL/GenBank/DDBJ whole genome shotgun (WGS) entry which is preliminary data.</text>
</comment>
<evidence type="ECO:0000256" key="1">
    <source>
        <dbReference type="SAM" id="MobiDB-lite"/>
    </source>
</evidence>
<keyword evidence="2" id="KW-1133">Transmembrane helix</keyword>
<protein>
    <submittedName>
        <fullName evidence="3">Uncharacterized protein</fullName>
    </submittedName>
</protein>
<feature type="region of interest" description="Disordered" evidence="1">
    <location>
        <begin position="138"/>
        <end position="165"/>
    </location>
</feature>
<feature type="compositionally biased region" description="Polar residues" evidence="1">
    <location>
        <begin position="140"/>
        <end position="151"/>
    </location>
</feature>
<keyword evidence="4" id="KW-1185">Reference proteome</keyword>
<evidence type="ECO:0000313" key="4">
    <source>
        <dbReference type="Proteomes" id="UP001530400"/>
    </source>
</evidence>
<accession>A0ABD3NNM8</accession>
<feature type="compositionally biased region" description="Acidic residues" evidence="1">
    <location>
        <begin position="152"/>
        <end position="162"/>
    </location>
</feature>
<dbReference type="EMBL" id="JALLPJ020001032">
    <property type="protein sequence ID" value="KAL3777670.1"/>
    <property type="molecule type" value="Genomic_DNA"/>
</dbReference>